<comment type="caution">
    <text evidence="11">The sequence shown here is derived from an EMBL/GenBank/DDBJ whole genome shotgun (WGS) entry which is preliminary data.</text>
</comment>
<dbReference type="InterPro" id="IPR002933">
    <property type="entry name" value="Peptidase_M20"/>
</dbReference>
<dbReference type="EMBL" id="NGKA01000004">
    <property type="protein sequence ID" value="RSU14015.1"/>
    <property type="molecule type" value="Genomic_DNA"/>
</dbReference>
<dbReference type="Pfam" id="PF01546">
    <property type="entry name" value="Peptidase_M20"/>
    <property type="match status" value="1"/>
</dbReference>
<name>A0A430B121_9ENTE</name>
<evidence type="ECO:0000256" key="2">
    <source>
        <dbReference type="ARBA" id="ARBA00022670"/>
    </source>
</evidence>
<dbReference type="Gene3D" id="3.40.630.10">
    <property type="entry name" value="Zn peptidases"/>
    <property type="match status" value="1"/>
</dbReference>
<dbReference type="Pfam" id="PF07687">
    <property type="entry name" value="M20_dimer"/>
    <property type="match status" value="1"/>
</dbReference>
<keyword evidence="5" id="KW-0862">Zinc</keyword>
<accession>A0A430B121</accession>
<dbReference type="SUPFAM" id="SSF53187">
    <property type="entry name" value="Zn-dependent exopeptidases"/>
    <property type="match status" value="1"/>
</dbReference>
<evidence type="ECO:0000256" key="8">
    <source>
        <dbReference type="PIRSR" id="PIRSR001123-1"/>
    </source>
</evidence>
<comment type="cofactor">
    <cofactor evidence="1">
        <name>Zn(2+)</name>
        <dbReference type="ChEBI" id="CHEBI:29105"/>
    </cofactor>
</comment>
<evidence type="ECO:0000256" key="6">
    <source>
        <dbReference type="ARBA" id="ARBA00023049"/>
    </source>
</evidence>
<feature type="binding site" evidence="9">
    <location>
        <position position="140"/>
    </location>
    <ligand>
        <name>Zn(2+)</name>
        <dbReference type="ChEBI" id="CHEBI:29105"/>
        <label>2</label>
    </ligand>
</feature>
<keyword evidence="12" id="KW-1185">Reference proteome</keyword>
<dbReference type="OrthoDB" id="9776600at2"/>
<comment type="similarity">
    <text evidence="7">Belongs to the peptidase M42 family.</text>
</comment>
<evidence type="ECO:0000256" key="7">
    <source>
        <dbReference type="PIRNR" id="PIRNR001123"/>
    </source>
</evidence>
<keyword evidence="2" id="KW-0645">Protease</keyword>
<keyword evidence="6" id="KW-0482">Metalloprotease</keyword>
<protein>
    <recommendedName>
        <fullName evidence="10">Peptidase M20 dimerisation domain-containing protein</fullName>
    </recommendedName>
</protein>
<evidence type="ECO:0000256" key="5">
    <source>
        <dbReference type="ARBA" id="ARBA00022833"/>
    </source>
</evidence>
<dbReference type="GO" id="GO:0004177">
    <property type="term" value="F:aminopeptidase activity"/>
    <property type="evidence" value="ECO:0007669"/>
    <property type="project" value="UniProtKB-UniRule"/>
</dbReference>
<dbReference type="NCBIfam" id="TIGR01883">
    <property type="entry name" value="PepT-like"/>
    <property type="match status" value="1"/>
</dbReference>
<feature type="binding site" evidence="9">
    <location>
        <position position="106"/>
    </location>
    <ligand>
        <name>Zn(2+)</name>
        <dbReference type="ChEBI" id="CHEBI:29105"/>
        <label>2</label>
    </ligand>
</feature>
<feature type="binding site" evidence="9">
    <location>
        <position position="106"/>
    </location>
    <ligand>
        <name>Zn(2+)</name>
        <dbReference type="ChEBI" id="CHEBI:29105"/>
        <label>1</label>
    </ligand>
</feature>
<feature type="binding site" evidence="9">
    <location>
        <position position="163"/>
    </location>
    <ligand>
        <name>Zn(2+)</name>
        <dbReference type="ChEBI" id="CHEBI:29105"/>
        <label>1</label>
    </ligand>
</feature>
<keyword evidence="4" id="KW-0378">Hydrolase</keyword>
<evidence type="ECO:0000256" key="9">
    <source>
        <dbReference type="PIRSR" id="PIRSR001123-2"/>
    </source>
</evidence>
<dbReference type="GO" id="GO:0046872">
    <property type="term" value="F:metal ion binding"/>
    <property type="evidence" value="ECO:0007669"/>
    <property type="project" value="UniProtKB-UniRule"/>
</dbReference>
<evidence type="ECO:0000256" key="1">
    <source>
        <dbReference type="ARBA" id="ARBA00001947"/>
    </source>
</evidence>
<dbReference type="Gene3D" id="3.30.70.360">
    <property type="match status" value="1"/>
</dbReference>
<dbReference type="Proteomes" id="UP000287605">
    <property type="component" value="Unassembled WGS sequence"/>
</dbReference>
<proteinExistence type="inferred from homology"/>
<organism evidence="11 12">
    <name type="scientific">Vagococcus elongatus</name>
    <dbReference type="NCBI Taxonomy" id="180344"/>
    <lineage>
        <taxon>Bacteria</taxon>
        <taxon>Bacillati</taxon>
        <taxon>Bacillota</taxon>
        <taxon>Bacilli</taxon>
        <taxon>Lactobacillales</taxon>
        <taxon>Enterococcaceae</taxon>
        <taxon>Vagococcus</taxon>
    </lineage>
</organism>
<comment type="cofactor">
    <cofactor evidence="9">
        <name>a divalent metal cation</name>
        <dbReference type="ChEBI" id="CHEBI:60240"/>
    </cofactor>
    <text evidence="9">Binds 2 divalent metal cations per subunit.</text>
</comment>
<dbReference type="RefSeq" id="WP_126807508.1">
    <property type="nucleotide sequence ID" value="NZ_NGKA01000004.1"/>
</dbReference>
<dbReference type="GO" id="GO:0006508">
    <property type="term" value="P:proteolysis"/>
    <property type="evidence" value="ECO:0007669"/>
    <property type="project" value="UniProtKB-KW"/>
</dbReference>
<dbReference type="PANTHER" id="PTHR42994">
    <property type="entry name" value="PEPTIDASE T"/>
    <property type="match status" value="1"/>
</dbReference>
<evidence type="ECO:0000256" key="4">
    <source>
        <dbReference type="ARBA" id="ARBA00022801"/>
    </source>
</evidence>
<gene>
    <name evidence="11" type="ORF">CBF29_03790</name>
</gene>
<evidence type="ECO:0000259" key="10">
    <source>
        <dbReference type="Pfam" id="PF07687"/>
    </source>
</evidence>
<dbReference type="PROSITE" id="PS00759">
    <property type="entry name" value="ARGE_DAPE_CPG2_2"/>
    <property type="match status" value="1"/>
</dbReference>
<dbReference type="AlphaFoldDB" id="A0A430B121"/>
<evidence type="ECO:0000313" key="11">
    <source>
        <dbReference type="EMBL" id="RSU14015.1"/>
    </source>
</evidence>
<dbReference type="SUPFAM" id="SSF55031">
    <property type="entry name" value="Bacterial exopeptidase dimerisation domain"/>
    <property type="match status" value="1"/>
</dbReference>
<feature type="domain" description="Peptidase M20 dimerisation" evidence="10">
    <location>
        <begin position="180"/>
        <end position="272"/>
    </location>
</feature>
<dbReference type="InterPro" id="IPR010162">
    <property type="entry name" value="PepT-like"/>
</dbReference>
<dbReference type="InterPro" id="IPR011650">
    <property type="entry name" value="Peptidase_M20_dimer"/>
</dbReference>
<reference evidence="11 12" key="1">
    <citation type="submission" date="2017-05" db="EMBL/GenBank/DDBJ databases">
        <title>Vagococcus spp. assemblies.</title>
        <authorList>
            <person name="Gulvik C.A."/>
        </authorList>
    </citation>
    <scope>NUCLEOTIDE SEQUENCE [LARGE SCALE GENOMIC DNA]</scope>
    <source>
        <strain evidence="11 12">CCUG 51432</strain>
    </source>
</reference>
<keyword evidence="3 9" id="KW-0479">Metal-binding</keyword>
<dbReference type="InterPro" id="IPR008007">
    <property type="entry name" value="Peptidase_M42"/>
</dbReference>
<evidence type="ECO:0000313" key="12">
    <source>
        <dbReference type="Proteomes" id="UP000287605"/>
    </source>
</evidence>
<dbReference type="PIRSF" id="PIRSF001123">
    <property type="entry name" value="PepA_GA"/>
    <property type="match status" value="1"/>
</dbReference>
<evidence type="ECO:0000256" key="3">
    <source>
        <dbReference type="ARBA" id="ARBA00022723"/>
    </source>
</evidence>
<sequence length="374" mass="40312">METKNRLVQTFIDLVSIDSESKDEKQVHEYLKNVFTSLNLEIVEDDSMAKTGLGANNLIAKLRGSKNTEPLFFSSHTDTVSPGKGIEVIEKDGILYSKGDTILAADNKAGIAIMIEAIRRIQEEKIPTGLLEFVLSPGEEIGLIGAAALDMSLLTSTYGFVLDSDGPVGHVTIASPFLHMYDVKIIGRAAHAGMEPEKGISAVSILAEALSHIETGRLDAETTANIGFIQGGEASNIVMDELLLKGEVRAISEKRAQQLVQQMETSFKQAADKFGGKVEISANQMATGFRITDDEPVMELLKESTTHLGFDLVSEISGGGSDANIFNAQGKSTPNLSIGYANMHTTQESVSIAEMEKAVTLVIELAKRTPAKRR</sequence>
<dbReference type="InterPro" id="IPR036264">
    <property type="entry name" value="Bact_exopeptidase_dim_dom"/>
</dbReference>
<dbReference type="PANTHER" id="PTHR42994:SF2">
    <property type="entry name" value="PEPTIDASE"/>
    <property type="match status" value="1"/>
</dbReference>
<dbReference type="InterPro" id="IPR001261">
    <property type="entry name" value="ArgE/DapE_CS"/>
</dbReference>
<dbReference type="GO" id="GO:0008237">
    <property type="term" value="F:metallopeptidase activity"/>
    <property type="evidence" value="ECO:0007669"/>
    <property type="project" value="UniProtKB-KW"/>
</dbReference>
<feature type="active site" description="Proton acceptor" evidence="8">
    <location>
        <position position="139"/>
    </location>
</feature>